<feature type="compositionally biased region" description="Polar residues" evidence="9">
    <location>
        <begin position="748"/>
        <end position="760"/>
    </location>
</feature>
<dbReference type="Gene3D" id="1.20.120.230">
    <property type="entry name" value="Alpha-catenin/vinculin-like"/>
    <property type="match status" value="1"/>
</dbReference>
<name>A0A6S7FML5_PARCT</name>
<keyword evidence="4" id="KW-0728">SH3 domain</keyword>
<evidence type="ECO:0000256" key="5">
    <source>
        <dbReference type="ARBA" id="ARBA00022490"/>
    </source>
</evidence>
<dbReference type="Pfam" id="PF00018">
    <property type="entry name" value="SH3_1"/>
    <property type="match status" value="1"/>
</dbReference>
<feature type="compositionally biased region" description="Polar residues" evidence="9">
    <location>
        <begin position="633"/>
        <end position="657"/>
    </location>
</feature>
<feature type="compositionally biased region" description="Polar residues" evidence="9">
    <location>
        <begin position="685"/>
        <end position="702"/>
    </location>
</feature>
<evidence type="ECO:0000256" key="9">
    <source>
        <dbReference type="SAM" id="MobiDB-lite"/>
    </source>
</evidence>
<keyword evidence="6" id="KW-0597">Phosphoprotein</keyword>
<dbReference type="InterPro" id="IPR001452">
    <property type="entry name" value="SH3_domain"/>
</dbReference>
<feature type="compositionally biased region" description="Polar residues" evidence="9">
    <location>
        <begin position="665"/>
        <end position="678"/>
    </location>
</feature>
<dbReference type="SUPFAM" id="SSF50044">
    <property type="entry name" value="SH3-domain"/>
    <property type="match status" value="1"/>
</dbReference>
<dbReference type="Pfam" id="PF12026">
    <property type="entry name" value="CAS_C"/>
    <property type="match status" value="1"/>
</dbReference>
<dbReference type="AlphaFoldDB" id="A0A6S7FML5"/>
<dbReference type="InterPro" id="IPR021901">
    <property type="entry name" value="CAS_C"/>
</dbReference>
<dbReference type="InterPro" id="IPR038319">
    <property type="entry name" value="Serine_rich_sf"/>
</dbReference>
<dbReference type="GO" id="GO:0005925">
    <property type="term" value="C:focal adhesion"/>
    <property type="evidence" value="ECO:0007669"/>
    <property type="project" value="UniProtKB-SubCell"/>
</dbReference>
<evidence type="ECO:0000313" key="10">
    <source>
        <dbReference type="EMBL" id="CAB3977169.1"/>
    </source>
</evidence>
<dbReference type="PROSITE" id="PS50002">
    <property type="entry name" value="SH3"/>
    <property type="match status" value="1"/>
</dbReference>
<dbReference type="GO" id="GO:0005737">
    <property type="term" value="C:cytoplasm"/>
    <property type="evidence" value="ECO:0007669"/>
    <property type="project" value="UniProtKB-SubCell"/>
</dbReference>
<evidence type="ECO:0000256" key="7">
    <source>
        <dbReference type="ARBA" id="ARBA00022889"/>
    </source>
</evidence>
<comment type="caution">
    <text evidence="10">The sequence shown here is derived from an EMBL/GenBank/DDBJ whole genome shotgun (WGS) entry which is preliminary data.</text>
</comment>
<comment type="subcellular location">
    <subcellularLocation>
        <location evidence="1">Cell junction</location>
        <location evidence="1">Focal adhesion</location>
    </subcellularLocation>
    <subcellularLocation>
        <location evidence="2">Cytoplasm</location>
    </subcellularLocation>
</comment>
<sequence>MSSFQVFVSQVACCVAQTSREGRKLYKMHDIQIGCVVVLAKALYNNDSEADDELSFKKGDVITVIETDFEGMEGWWLCSLGEKQGVAPGNRLQLISFDNNDTRDTQDVYDTPGQAYKERYGDVDYDVPKPYPAPEFDDYAIPKSPYSNYAVPDSQRYGFVLPSPSPISAERNSNSSDGLVTNEIYAAPSSHYSSERSSDEFRFSGEMSHGSGSEEIYDVPSRNSIESDDGQRNMLLPVIPPKARDVVSNGYHSNSMSRQESQEIYDSPAGSRSSNHSDVHDQLPSNEIYDQLPSNDVQQLDQLMCTISSDGEDYATIPSPSIDGPQDIYDVPPTAPQELYDTLPAGPEEVYDVPPSGPEAFYDELPADKADSLYKRNRLADGNNNPPVLPKNIDNAVYEEIPGGPEELYDNFAEKNTKPSTGSLNRKKRHDSDDYVDYQEIYGLGEEEEAKKNDGCEKTEQSVLERIHMDKVRELRVSHLVAMHNLDKLQQAVDVAVTKLMSFVTDDWRRSEVYALNINGIREISEKVKVALRLLTEFGLGALKNSQKSQHGEISGKIEEALKPLLESYYSIKTAIQRLDESNWRSAYQEKPDDDLNTIAKLAQCIPCGAYNLGAVIANVAHVLFNGQDSTAETTKTSGNTKNSLNPSTAQNPTTKSPEAKRTSQDSTSPSPVTAQIESTKEPEASQSSQDTINPTPVTAQVESIRKPVASKLESEPVNPKILLRQASSKTPPAVQPKPKRERKRSDSAPNASMPSENQNTQLLSDQVTELTNNLLNQIDTIKTPPQSLCRKGSKKLSPRTVRKLCSITLKDDDRINEKMFEDVSAIPPKPSRQCSSPGTPTNLAFPNRSSLTGALSDPGALHSDILGQNNFQSMKSFVEKMNSEFIVLKEAIKSFGESVRERQKPKHFVAHSKFIVLSAHKLVYIGDGASRSVGADDRATISAVTSALSEVIYIFVEDIKIAARQYPEEIAMNNMIKSATNVTEKALGLYKTLKRQAQS</sequence>
<feature type="region of interest" description="Disordered" evidence="9">
    <location>
        <begin position="633"/>
        <end position="760"/>
    </location>
</feature>
<evidence type="ECO:0000256" key="4">
    <source>
        <dbReference type="ARBA" id="ARBA00022443"/>
    </source>
</evidence>
<evidence type="ECO:0000256" key="6">
    <source>
        <dbReference type="ARBA" id="ARBA00022553"/>
    </source>
</evidence>
<feature type="compositionally biased region" description="Basic and acidic residues" evidence="9">
    <location>
        <begin position="193"/>
        <end position="203"/>
    </location>
</feature>
<dbReference type="EMBL" id="CACRXK020000033">
    <property type="protein sequence ID" value="CAB3977169.1"/>
    <property type="molecule type" value="Genomic_DNA"/>
</dbReference>
<dbReference type="InterPro" id="IPR014928">
    <property type="entry name" value="Serine_rich_dom"/>
</dbReference>
<dbReference type="InterPro" id="IPR036028">
    <property type="entry name" value="SH3-like_dom_sf"/>
</dbReference>
<keyword evidence="8" id="KW-0965">Cell junction</keyword>
<dbReference type="OrthoDB" id="5983572at2759"/>
<comment type="similarity">
    <text evidence="3">Belongs to the CAS family.</text>
</comment>
<evidence type="ECO:0000256" key="2">
    <source>
        <dbReference type="ARBA" id="ARBA00004496"/>
    </source>
</evidence>
<reference evidence="10" key="1">
    <citation type="submission" date="2020-04" db="EMBL/GenBank/DDBJ databases">
        <authorList>
            <person name="Alioto T."/>
            <person name="Alioto T."/>
            <person name="Gomez Garrido J."/>
        </authorList>
    </citation>
    <scope>NUCLEOTIDE SEQUENCE</scope>
    <source>
        <strain evidence="10">A484AB</strain>
    </source>
</reference>
<feature type="compositionally biased region" description="Polar residues" evidence="9">
    <location>
        <begin position="833"/>
        <end position="848"/>
    </location>
</feature>
<organism evidence="10 11">
    <name type="scientific">Paramuricea clavata</name>
    <name type="common">Red gorgonian</name>
    <name type="synonym">Violescent sea-whip</name>
    <dbReference type="NCBI Taxonomy" id="317549"/>
    <lineage>
        <taxon>Eukaryota</taxon>
        <taxon>Metazoa</taxon>
        <taxon>Cnidaria</taxon>
        <taxon>Anthozoa</taxon>
        <taxon>Octocorallia</taxon>
        <taxon>Malacalcyonacea</taxon>
        <taxon>Plexauridae</taxon>
        <taxon>Paramuricea</taxon>
    </lineage>
</organism>
<feature type="region of interest" description="Disordered" evidence="9">
    <location>
        <begin position="189"/>
        <end position="289"/>
    </location>
</feature>
<dbReference type="PANTHER" id="PTHR10654">
    <property type="entry name" value="CAS SCAFFOLDING PROTEIN"/>
    <property type="match status" value="1"/>
</dbReference>
<feature type="compositionally biased region" description="Polar residues" evidence="9">
    <location>
        <begin position="250"/>
        <end position="274"/>
    </location>
</feature>
<evidence type="ECO:0000256" key="1">
    <source>
        <dbReference type="ARBA" id="ARBA00004246"/>
    </source>
</evidence>
<accession>A0A6S7FML5</accession>
<dbReference type="Pfam" id="PF08824">
    <property type="entry name" value="Serine_rich"/>
    <property type="match status" value="1"/>
</dbReference>
<feature type="region of interest" description="Disordered" evidence="9">
    <location>
        <begin position="827"/>
        <end position="848"/>
    </location>
</feature>
<keyword evidence="5" id="KW-0963">Cytoplasm</keyword>
<protein>
    <submittedName>
        <fullName evidence="10">Enhancer of filamentation 1-like</fullName>
    </submittedName>
</protein>
<dbReference type="InterPro" id="IPR037362">
    <property type="entry name" value="CAS_fam"/>
</dbReference>
<feature type="compositionally biased region" description="Low complexity" evidence="9">
    <location>
        <begin position="204"/>
        <end position="214"/>
    </location>
</feature>
<gene>
    <name evidence="10" type="ORF">PACLA_8A083409</name>
</gene>
<evidence type="ECO:0000256" key="8">
    <source>
        <dbReference type="ARBA" id="ARBA00022949"/>
    </source>
</evidence>
<dbReference type="Proteomes" id="UP001152795">
    <property type="component" value="Unassembled WGS sequence"/>
</dbReference>
<dbReference type="GO" id="GO:0016477">
    <property type="term" value="P:cell migration"/>
    <property type="evidence" value="ECO:0007669"/>
    <property type="project" value="TreeGrafter"/>
</dbReference>
<dbReference type="Gene3D" id="1.20.120.830">
    <property type="entry name" value="Serine-rich domain"/>
    <property type="match status" value="1"/>
</dbReference>
<dbReference type="GO" id="GO:0007155">
    <property type="term" value="P:cell adhesion"/>
    <property type="evidence" value="ECO:0007669"/>
    <property type="project" value="UniProtKB-KW"/>
</dbReference>
<keyword evidence="11" id="KW-1185">Reference proteome</keyword>
<evidence type="ECO:0000313" key="11">
    <source>
        <dbReference type="Proteomes" id="UP001152795"/>
    </source>
</evidence>
<keyword evidence="7" id="KW-0130">Cell adhesion</keyword>
<evidence type="ECO:0000256" key="3">
    <source>
        <dbReference type="ARBA" id="ARBA00007848"/>
    </source>
</evidence>
<dbReference type="FunFam" id="2.30.30.40:FF:000009">
    <property type="entry name" value="Breast cancer anti-estrogen resistance 1"/>
    <property type="match status" value="1"/>
</dbReference>
<dbReference type="Gene3D" id="2.30.30.40">
    <property type="entry name" value="SH3 Domains"/>
    <property type="match status" value="1"/>
</dbReference>
<proteinExistence type="inferred from homology"/>
<dbReference type="GO" id="GO:0005886">
    <property type="term" value="C:plasma membrane"/>
    <property type="evidence" value="ECO:0007669"/>
    <property type="project" value="TreeGrafter"/>
</dbReference>
<dbReference type="SMART" id="SM00326">
    <property type="entry name" value="SH3"/>
    <property type="match status" value="1"/>
</dbReference>
<dbReference type="PANTHER" id="PTHR10654:SF18">
    <property type="entry name" value="IP17195P"/>
    <property type="match status" value="1"/>
</dbReference>
<dbReference type="GO" id="GO:0007169">
    <property type="term" value="P:cell surface receptor protein tyrosine kinase signaling pathway"/>
    <property type="evidence" value="ECO:0007669"/>
    <property type="project" value="TreeGrafter"/>
</dbReference>